<evidence type="ECO:0000256" key="10">
    <source>
        <dbReference type="SAM" id="Phobius"/>
    </source>
</evidence>
<dbReference type="InterPro" id="IPR003593">
    <property type="entry name" value="AAA+_ATPase"/>
</dbReference>
<evidence type="ECO:0000256" key="3">
    <source>
        <dbReference type="ARBA" id="ARBA00022448"/>
    </source>
</evidence>
<dbReference type="Proteomes" id="UP001605036">
    <property type="component" value="Unassembled WGS sequence"/>
</dbReference>
<comment type="similarity">
    <text evidence="2">Belongs to the ABC transporter superfamily. ABCC family. Conjugate transporter (TC 3.A.1.208) subfamily.</text>
</comment>
<feature type="transmembrane region" description="Helical" evidence="10">
    <location>
        <begin position="287"/>
        <end position="308"/>
    </location>
</feature>
<dbReference type="GO" id="GO:0016020">
    <property type="term" value="C:membrane"/>
    <property type="evidence" value="ECO:0007669"/>
    <property type="project" value="UniProtKB-SubCell"/>
</dbReference>
<dbReference type="InterPro" id="IPR044726">
    <property type="entry name" value="ABCC_6TM_D2"/>
</dbReference>
<dbReference type="PANTHER" id="PTHR24223:SF362">
    <property type="entry name" value="ABC TRANSPORTER C FAMILY MEMBER 4"/>
    <property type="match status" value="1"/>
</dbReference>
<feature type="transmembrane region" description="Helical" evidence="10">
    <location>
        <begin position="1052"/>
        <end position="1071"/>
    </location>
</feature>
<dbReference type="PANTHER" id="PTHR24223">
    <property type="entry name" value="ATP-BINDING CASSETTE SUB-FAMILY C"/>
    <property type="match status" value="1"/>
</dbReference>
<feature type="transmembrane region" description="Helical" evidence="10">
    <location>
        <begin position="909"/>
        <end position="931"/>
    </location>
</feature>
<feature type="transmembrane region" description="Helical" evidence="10">
    <location>
        <begin position="165"/>
        <end position="182"/>
    </location>
</feature>
<feature type="transmembrane region" description="Helical" evidence="10">
    <location>
        <begin position="97"/>
        <end position="115"/>
    </location>
</feature>
<keyword evidence="4 10" id="KW-0812">Transmembrane</keyword>
<feature type="transmembrane region" description="Helical" evidence="10">
    <location>
        <begin position="1167"/>
        <end position="1186"/>
    </location>
</feature>
<evidence type="ECO:0000313" key="13">
    <source>
        <dbReference type="EMBL" id="KAL2636360.1"/>
    </source>
</evidence>
<feature type="transmembrane region" description="Helical" evidence="10">
    <location>
        <begin position="513"/>
        <end position="535"/>
    </location>
</feature>
<dbReference type="InterPro" id="IPR017871">
    <property type="entry name" value="ABC_transporter-like_CS"/>
</dbReference>
<protein>
    <submittedName>
        <fullName evidence="13">Uncharacterized protein</fullName>
    </submittedName>
</protein>
<dbReference type="PROSITE" id="PS00211">
    <property type="entry name" value="ABC_TRANSPORTER_1"/>
    <property type="match status" value="1"/>
</dbReference>
<proteinExistence type="inferred from homology"/>
<gene>
    <name evidence="13" type="ORF">R1flu_007839</name>
</gene>
<dbReference type="SMART" id="SM00382">
    <property type="entry name" value="AAA"/>
    <property type="match status" value="2"/>
</dbReference>
<dbReference type="PROSITE" id="PS50893">
    <property type="entry name" value="ABC_TRANSPORTER_2"/>
    <property type="match status" value="2"/>
</dbReference>
<feature type="transmembrane region" description="Helical" evidence="10">
    <location>
        <begin position="68"/>
        <end position="85"/>
    </location>
</feature>
<dbReference type="PROSITE" id="PS50929">
    <property type="entry name" value="ABC_TM1F"/>
    <property type="match status" value="2"/>
</dbReference>
<dbReference type="Pfam" id="PF00664">
    <property type="entry name" value="ABC_membrane"/>
    <property type="match status" value="2"/>
</dbReference>
<feature type="domain" description="ABC transporter" evidence="11">
    <location>
        <begin position="1231"/>
        <end position="1465"/>
    </location>
</feature>
<feature type="domain" description="ABC transporter" evidence="11">
    <location>
        <begin position="601"/>
        <end position="824"/>
    </location>
</feature>
<feature type="transmembrane region" description="Helical" evidence="10">
    <location>
        <begin position="951"/>
        <end position="973"/>
    </location>
</feature>
<evidence type="ECO:0000256" key="9">
    <source>
        <dbReference type="ARBA" id="ARBA00023136"/>
    </source>
</evidence>
<feature type="transmembrane region" description="Helical" evidence="10">
    <location>
        <begin position="413"/>
        <end position="441"/>
    </location>
</feature>
<dbReference type="InterPro" id="IPR050173">
    <property type="entry name" value="ABC_transporter_C-like"/>
</dbReference>
<dbReference type="FunFam" id="1.20.1560.10:FF:000003">
    <property type="entry name" value="ABC transporter C family member 10"/>
    <property type="match status" value="1"/>
</dbReference>
<dbReference type="CDD" id="cd18580">
    <property type="entry name" value="ABC_6TM_ABCC_D2"/>
    <property type="match status" value="1"/>
</dbReference>
<dbReference type="SUPFAM" id="SSF52540">
    <property type="entry name" value="P-loop containing nucleoside triphosphate hydrolases"/>
    <property type="match status" value="2"/>
</dbReference>
<evidence type="ECO:0000256" key="2">
    <source>
        <dbReference type="ARBA" id="ARBA00009726"/>
    </source>
</evidence>
<comment type="subcellular location">
    <subcellularLocation>
        <location evidence="1">Membrane</location>
        <topology evidence="1">Multi-pass membrane protein</topology>
    </subcellularLocation>
</comment>
<keyword evidence="7" id="KW-0067">ATP-binding</keyword>
<keyword evidence="3" id="KW-0813">Transport</keyword>
<sequence length="1475" mass="164674">MRIVIEKRKVPFISSEENDVHWQKGMTGAKLGQEVRLTHGGDGALLDLELLQWSSEATRRIMGITRRLATLVYFLAAAWRFWVVFVSNWESTTILELTFAAVQFLTWFLFLAVVGHEKMFCAKHHSPSLRIWWAVLFALSIWPLISAIIQFAANSPYDPSSLDDVLAIVIFPVTLFLLVLSIRGDTGLVVEEFSPEVIQPLVDPETIDSSNVTSYTRSNFFGRAVWFWMSSLLEKGSEQALQLDDIPHVAPEDRAETLFELFDSHWPSDPVLHPVRVTLLKTFWPQLLFVGSLAFLRLCVMYVGPLLIQSFVNFASGAMWSPYEGWYLTGILLVATVIQVLSAHHYNFQANKLGMQVRATLITALYQKGLRLSSSARQAHGLGQIVQYMSVDVQQLGDVVIQLHNMWVLPMQIIVALSILWSVVGVATLAGLTTMVLLVVVTMSTSRFQKGYLTDLSRMRDSRLKALSEALNNMKIIKLQSWEEHFRRRVEAFRESEYSWLVKYWVSLSYNIALLWMSPSVVSVITFGLCVLLGIELNPGRVFTATATFRILMEPVRLFPQALIAISQAMVSLDRLDKFMVSKELDLTIVERLPPGEEIAVRVENGSFTWDDESQKPTLTDINLSAKRGSLVAVVGMVGSGKSSLLSSILGEMPKLSGSVKISGSSAYVAQGAWIQAGTIEENILFGLPMNRARYEETIRVCSLETDLRLMEHGDQTEIGDRGINLSGGQKQRIQLARAVYQDCDIYLLDDIFSAVDAHTGSALFKECIRGVLRSKTVLLVTHQVEFLHGADQILVMRDGKIVQTGTYDEVLQEGSDFESLVLAHDEAMEKVGSDRNGEGAYGLEGSSESTFVSQKSMEKEIISPKGVPEIHRVKAETKKEVSKLVEEEKRGVGRVAWEYYKMYGTKAFGWKAVIGLLLLQTMWQGLLVVGDYWLAFETSDVHRTEFRGGIFISVYALCAFGSWIAVISRTALGTALGLRTAQSFFLGMLRSIFRAPMAFFDTTPIGRILSRSSTDQTTLDIILAFQFGALLGVGFSTIGILFVMIQVTPPIIFVIALLSYMFLAYQAYFIPSSRELTRMDAITKAPIIDHFSGTVGGCTTIRCFEKQDQFFNLNLEKVNSNIRMDFHNNAANEWLGFRLEMVGSIILCASALLLVTLPKSWVDSDLVGLSLSYGFALNLSLYWLVMTACQIENKMVAVERISQYSNLPSEAPLVNEDCRPPPHWPQEGTIVLQDLKLRYRSNTPLVLKGLTLTIQGGEKVGVVGRTGSGKSTLLQALFRVVEPASGSIIVDGLDIGTIGLSDLRSKLSIIPQEPTLFEGTVRTNVDPLGLYNDEKIWEALRKCQLAHIVQEKPEKLDFKVVDDGDNWSVGQKQLFCLGRAILKRSRILFLDEATASVDSQTDAVIQRTVREEFSSSTVISIAHRIPSVMDSDKVLVLDAGRLQEYDSPERLLQRPESLFTALVREYAARAETNQ</sequence>
<keyword evidence="5" id="KW-0677">Repeat</keyword>
<dbReference type="FunFam" id="3.40.50.300:FF:000508">
    <property type="entry name" value="ABC transporter C family member 5"/>
    <property type="match status" value="1"/>
</dbReference>
<keyword evidence="6" id="KW-0547">Nucleotide-binding</keyword>
<evidence type="ECO:0000256" key="8">
    <source>
        <dbReference type="ARBA" id="ARBA00022989"/>
    </source>
</evidence>
<dbReference type="InterPro" id="IPR036640">
    <property type="entry name" value="ABC1_TM_sf"/>
</dbReference>
<accession>A0ABD1Z093</accession>
<dbReference type="InterPro" id="IPR003439">
    <property type="entry name" value="ABC_transporter-like_ATP-bd"/>
</dbReference>
<dbReference type="InterPro" id="IPR011527">
    <property type="entry name" value="ABC1_TM_dom"/>
</dbReference>
<evidence type="ECO:0000256" key="5">
    <source>
        <dbReference type="ARBA" id="ARBA00022737"/>
    </source>
</evidence>
<evidence type="ECO:0000256" key="6">
    <source>
        <dbReference type="ARBA" id="ARBA00022741"/>
    </source>
</evidence>
<keyword evidence="14" id="KW-1185">Reference proteome</keyword>
<dbReference type="InterPro" id="IPR044746">
    <property type="entry name" value="ABCC_6TM_D1"/>
</dbReference>
<evidence type="ECO:0000313" key="14">
    <source>
        <dbReference type="Proteomes" id="UP001605036"/>
    </source>
</evidence>
<dbReference type="CDD" id="cd18579">
    <property type="entry name" value="ABC_6TM_ABCC_D1"/>
    <property type="match status" value="1"/>
</dbReference>
<keyword evidence="9 10" id="KW-0472">Membrane</keyword>
<evidence type="ECO:0000259" key="12">
    <source>
        <dbReference type="PROSITE" id="PS50929"/>
    </source>
</evidence>
<feature type="domain" description="ABC transmembrane type-1" evidence="12">
    <location>
        <begin position="914"/>
        <end position="1194"/>
    </location>
</feature>
<evidence type="ECO:0000256" key="1">
    <source>
        <dbReference type="ARBA" id="ARBA00004141"/>
    </source>
</evidence>
<organism evidence="13 14">
    <name type="scientific">Riccia fluitans</name>
    <dbReference type="NCBI Taxonomy" id="41844"/>
    <lineage>
        <taxon>Eukaryota</taxon>
        <taxon>Viridiplantae</taxon>
        <taxon>Streptophyta</taxon>
        <taxon>Embryophyta</taxon>
        <taxon>Marchantiophyta</taxon>
        <taxon>Marchantiopsida</taxon>
        <taxon>Marchantiidae</taxon>
        <taxon>Marchantiales</taxon>
        <taxon>Ricciaceae</taxon>
        <taxon>Riccia</taxon>
    </lineage>
</organism>
<dbReference type="FunFam" id="3.40.50.300:FF:000169">
    <property type="entry name" value="ABC transporter C family member 3"/>
    <property type="match status" value="1"/>
</dbReference>
<dbReference type="SUPFAM" id="SSF90123">
    <property type="entry name" value="ABC transporter transmembrane region"/>
    <property type="match status" value="2"/>
</dbReference>
<dbReference type="CDD" id="cd03244">
    <property type="entry name" value="ABCC_MRP_domain2"/>
    <property type="match status" value="1"/>
</dbReference>
<name>A0ABD1Z093_9MARC</name>
<dbReference type="FunFam" id="1.20.1560.10:FF:000002">
    <property type="entry name" value="ABC transporter C family member 5"/>
    <property type="match status" value="1"/>
</dbReference>
<feature type="transmembrane region" description="Helical" evidence="10">
    <location>
        <begin position="1135"/>
        <end position="1155"/>
    </location>
</feature>
<feature type="domain" description="ABC transmembrane type-1" evidence="12">
    <location>
        <begin position="288"/>
        <end position="568"/>
    </location>
</feature>
<evidence type="ECO:0000256" key="4">
    <source>
        <dbReference type="ARBA" id="ARBA00022692"/>
    </source>
</evidence>
<evidence type="ECO:0000256" key="7">
    <source>
        <dbReference type="ARBA" id="ARBA00022840"/>
    </source>
</evidence>
<dbReference type="Pfam" id="PF00005">
    <property type="entry name" value="ABC_tran"/>
    <property type="match status" value="2"/>
</dbReference>
<comment type="caution">
    <text evidence="13">The sequence shown here is derived from an EMBL/GenBank/DDBJ whole genome shotgun (WGS) entry which is preliminary data.</text>
</comment>
<dbReference type="EMBL" id="JBHFFA010000003">
    <property type="protein sequence ID" value="KAL2636360.1"/>
    <property type="molecule type" value="Genomic_DNA"/>
</dbReference>
<feature type="transmembrane region" description="Helical" evidence="10">
    <location>
        <begin position="328"/>
        <end position="348"/>
    </location>
</feature>
<dbReference type="CDD" id="cd03250">
    <property type="entry name" value="ABCC_MRP_domain1"/>
    <property type="match status" value="1"/>
</dbReference>
<keyword evidence="8 10" id="KW-1133">Transmembrane helix</keyword>
<dbReference type="Gene3D" id="1.20.1560.10">
    <property type="entry name" value="ABC transporter type 1, transmembrane domain"/>
    <property type="match status" value="2"/>
</dbReference>
<evidence type="ECO:0000259" key="11">
    <source>
        <dbReference type="PROSITE" id="PS50893"/>
    </source>
</evidence>
<feature type="transmembrane region" description="Helical" evidence="10">
    <location>
        <begin position="131"/>
        <end position="153"/>
    </location>
</feature>
<reference evidence="13 14" key="1">
    <citation type="submission" date="2024-09" db="EMBL/GenBank/DDBJ databases">
        <title>Chromosome-scale assembly of Riccia fluitans.</title>
        <authorList>
            <person name="Paukszto L."/>
            <person name="Sawicki J."/>
            <person name="Karawczyk K."/>
            <person name="Piernik-Szablinska J."/>
            <person name="Szczecinska M."/>
            <person name="Mazdziarz M."/>
        </authorList>
    </citation>
    <scope>NUCLEOTIDE SEQUENCE [LARGE SCALE GENOMIC DNA]</scope>
    <source>
        <strain evidence="13">Rf_01</strain>
        <tissue evidence="13">Aerial parts of the thallus</tissue>
    </source>
</reference>
<feature type="transmembrane region" description="Helical" evidence="10">
    <location>
        <begin position="1022"/>
        <end position="1046"/>
    </location>
</feature>
<dbReference type="Gene3D" id="3.40.50.300">
    <property type="entry name" value="P-loop containing nucleotide triphosphate hydrolases"/>
    <property type="match status" value="2"/>
</dbReference>
<dbReference type="GO" id="GO:0005524">
    <property type="term" value="F:ATP binding"/>
    <property type="evidence" value="ECO:0007669"/>
    <property type="project" value="UniProtKB-KW"/>
</dbReference>
<dbReference type="InterPro" id="IPR027417">
    <property type="entry name" value="P-loop_NTPase"/>
</dbReference>